<dbReference type="PANTHER" id="PTHR39962">
    <property type="entry name" value="BLL4848 PROTEIN"/>
    <property type="match status" value="1"/>
</dbReference>
<evidence type="ECO:0000313" key="4">
    <source>
        <dbReference type="Proteomes" id="UP000315344"/>
    </source>
</evidence>
<evidence type="ECO:0000259" key="1">
    <source>
        <dbReference type="Pfam" id="PF06230"/>
    </source>
</evidence>
<name>A0A533I963_PARDE</name>
<dbReference type="InterPro" id="IPR010415">
    <property type="entry name" value="LpxI_C"/>
</dbReference>
<protein>
    <submittedName>
        <fullName evidence="3">LpxI family protein</fullName>
    </submittedName>
</protein>
<dbReference type="PANTHER" id="PTHR39962:SF1">
    <property type="entry name" value="LPXI FAMILY PROTEIN"/>
    <property type="match status" value="1"/>
</dbReference>
<proteinExistence type="predicted"/>
<feature type="domain" description="LpxI N-terminal" evidence="2">
    <location>
        <begin position="4"/>
        <end position="124"/>
    </location>
</feature>
<dbReference type="Proteomes" id="UP000315344">
    <property type="component" value="Unassembled WGS sequence"/>
</dbReference>
<dbReference type="InterPro" id="IPR053174">
    <property type="entry name" value="LpxI"/>
</dbReference>
<dbReference type="Gene3D" id="3.40.140.80">
    <property type="match status" value="1"/>
</dbReference>
<dbReference type="InterPro" id="IPR041255">
    <property type="entry name" value="LpxI_N"/>
</dbReference>
<organism evidence="3 4">
    <name type="scientific">Paracoccus denitrificans</name>
    <dbReference type="NCBI Taxonomy" id="266"/>
    <lineage>
        <taxon>Bacteria</taxon>
        <taxon>Pseudomonadati</taxon>
        <taxon>Pseudomonadota</taxon>
        <taxon>Alphaproteobacteria</taxon>
        <taxon>Rhodobacterales</taxon>
        <taxon>Paracoccaceae</taxon>
        <taxon>Paracoccus</taxon>
    </lineage>
</organism>
<dbReference type="EMBL" id="VAFL01000008">
    <property type="protein sequence ID" value="TKW66208.1"/>
    <property type="molecule type" value="Genomic_DNA"/>
</dbReference>
<dbReference type="Pfam" id="PF17930">
    <property type="entry name" value="LpxI_N"/>
    <property type="match status" value="1"/>
</dbReference>
<comment type="caution">
    <text evidence="3">The sequence shown here is derived from an EMBL/GenBank/DDBJ whole genome shotgun (WGS) entry which is preliminary data.</text>
</comment>
<accession>A0A533I963</accession>
<gene>
    <name evidence="3" type="ORF">DI616_12065</name>
</gene>
<evidence type="ECO:0000313" key="3">
    <source>
        <dbReference type="EMBL" id="TKW66208.1"/>
    </source>
</evidence>
<dbReference type="Gene3D" id="3.40.50.20">
    <property type="match status" value="1"/>
</dbReference>
<dbReference type="AlphaFoldDB" id="A0A533I963"/>
<sequence>MTRTAIIAGQGNLAPAIAARLENPVVAALEGFAPPLPHETFRLERLVPFFDWLAAQDVDRVTFAGAVRRPRLDPEAFDPRTASLVPRILTAMQSGDDAALREVIALFEEAGFIVAGTADICPDLVPGAELLVGEPTASDIADTDRAARIVEGLGALDLGQGAVVAQGLCIAVETLPGTGAMLEFVAAHRDMRPRPNGPRGVFWKAPKPGQDRRIDMPAIGPETVDQVARAGLAGIAWQADGVILLQREEAMERARAAGVFLWAR</sequence>
<feature type="domain" description="LpxI C-terminal" evidence="1">
    <location>
        <begin position="134"/>
        <end position="262"/>
    </location>
</feature>
<reference evidence="3 4" key="1">
    <citation type="journal article" date="2017" name="Nat. Commun.">
        <title>In situ click chemistry generation of cyclooxygenase-2 inhibitors.</title>
        <authorList>
            <person name="Bhardwaj A."/>
            <person name="Kaur J."/>
            <person name="Wuest M."/>
            <person name="Wuest F."/>
        </authorList>
    </citation>
    <scope>NUCLEOTIDE SEQUENCE [LARGE SCALE GENOMIC DNA]</scope>
    <source>
        <strain evidence="3">S2_012_000_R3_94</strain>
    </source>
</reference>
<dbReference type="InterPro" id="IPR043167">
    <property type="entry name" value="LpxI_C_sf"/>
</dbReference>
<dbReference type="Pfam" id="PF06230">
    <property type="entry name" value="LpxI_C"/>
    <property type="match status" value="1"/>
</dbReference>
<evidence type="ECO:0000259" key="2">
    <source>
        <dbReference type="Pfam" id="PF17930"/>
    </source>
</evidence>